<accession>A0A6G1DG70</accession>
<feature type="domain" description="Retroviral polymerase SH3-like" evidence="1">
    <location>
        <begin position="110"/>
        <end position="145"/>
    </location>
</feature>
<comment type="caution">
    <text evidence="2">The sequence shown here is derived from an EMBL/GenBank/DDBJ whole genome shotgun (WGS) entry which is preliminary data.</text>
</comment>
<evidence type="ECO:0000313" key="3">
    <source>
        <dbReference type="Proteomes" id="UP000479710"/>
    </source>
</evidence>
<protein>
    <recommendedName>
        <fullName evidence="1">Retroviral polymerase SH3-like domain-containing protein</fullName>
    </recommendedName>
</protein>
<keyword evidence="3" id="KW-1185">Reference proteome</keyword>
<name>A0A6G1DG70_9ORYZ</name>
<evidence type="ECO:0000313" key="2">
    <source>
        <dbReference type="EMBL" id="KAF0910743.1"/>
    </source>
</evidence>
<dbReference type="Pfam" id="PF25597">
    <property type="entry name" value="SH3_retrovirus"/>
    <property type="match status" value="1"/>
</dbReference>
<dbReference type="InterPro" id="IPR057670">
    <property type="entry name" value="SH3_retrovirus"/>
</dbReference>
<gene>
    <name evidence="2" type="ORF">E2562_004729</name>
</gene>
<dbReference type="OrthoDB" id="787177at2759"/>
<dbReference type="EMBL" id="SPHZ02000006">
    <property type="protein sequence ID" value="KAF0910743.1"/>
    <property type="molecule type" value="Genomic_DNA"/>
</dbReference>
<organism evidence="2 3">
    <name type="scientific">Oryza meyeriana var. granulata</name>
    <dbReference type="NCBI Taxonomy" id="110450"/>
    <lineage>
        <taxon>Eukaryota</taxon>
        <taxon>Viridiplantae</taxon>
        <taxon>Streptophyta</taxon>
        <taxon>Embryophyta</taxon>
        <taxon>Tracheophyta</taxon>
        <taxon>Spermatophyta</taxon>
        <taxon>Magnoliopsida</taxon>
        <taxon>Liliopsida</taxon>
        <taxon>Poales</taxon>
        <taxon>Poaceae</taxon>
        <taxon>BOP clade</taxon>
        <taxon>Oryzoideae</taxon>
        <taxon>Oryzeae</taxon>
        <taxon>Oryzinae</taxon>
        <taxon>Oryza</taxon>
        <taxon>Oryza meyeriana</taxon>
    </lineage>
</organism>
<proteinExistence type="predicted"/>
<dbReference type="Proteomes" id="UP000479710">
    <property type="component" value="Unassembled WGS sequence"/>
</dbReference>
<dbReference type="AlphaFoldDB" id="A0A6G1DG70"/>
<evidence type="ECO:0000259" key="1">
    <source>
        <dbReference type="Pfam" id="PF25597"/>
    </source>
</evidence>
<reference evidence="2 3" key="1">
    <citation type="submission" date="2019-11" db="EMBL/GenBank/DDBJ databases">
        <title>Whole genome sequence of Oryza granulata.</title>
        <authorList>
            <person name="Li W."/>
        </authorList>
    </citation>
    <scope>NUCLEOTIDE SEQUENCE [LARGE SCALE GENOMIC DNA]</scope>
    <source>
        <strain evidence="3">cv. Menghai</strain>
        <tissue evidence="2">Leaf</tissue>
    </source>
</reference>
<sequence length="147" mass="16880">MRAYILPPQVKPDGMVDWLVRTVDLAAENVRRRRAHRVDWATLIWYLSENEMTAMANRRTSHGACYYGAYWQRLSWDGTAQSGGMRMRTSCMARSTAGRGMTRPVGRSLRPMIFVGYEDGSKAYRVYDPSSHRVHVTWDVVFNEGVS</sequence>